<evidence type="ECO:0000313" key="1">
    <source>
        <dbReference type="EMBL" id="PDZ94587.1"/>
    </source>
</evidence>
<comment type="caution">
    <text evidence="1">The sequence shown here is derived from an EMBL/GenBank/DDBJ whole genome shotgun (WGS) entry which is preliminary data.</text>
</comment>
<organism evidence="1 2">
    <name type="scientific">Bacillus cereus</name>
    <dbReference type="NCBI Taxonomy" id="1396"/>
    <lineage>
        <taxon>Bacteria</taxon>
        <taxon>Bacillati</taxon>
        <taxon>Bacillota</taxon>
        <taxon>Bacilli</taxon>
        <taxon>Bacillales</taxon>
        <taxon>Bacillaceae</taxon>
        <taxon>Bacillus</taxon>
        <taxon>Bacillus cereus group</taxon>
    </lineage>
</organism>
<dbReference type="EMBL" id="NVMX01000159">
    <property type="protein sequence ID" value="PDZ94587.1"/>
    <property type="molecule type" value="Genomic_DNA"/>
</dbReference>
<reference evidence="1 2" key="1">
    <citation type="submission" date="2017-09" db="EMBL/GenBank/DDBJ databases">
        <title>Large-scale bioinformatics analysis of Bacillus genomes uncovers conserved roles of natural products in bacterial physiology.</title>
        <authorList>
            <consortium name="Agbiome Team Llc"/>
            <person name="Bleich R.M."/>
            <person name="Grubbs K.J."/>
            <person name="Santa Maria K.C."/>
            <person name="Allen S.E."/>
            <person name="Farag S."/>
            <person name="Shank E.A."/>
            <person name="Bowers A."/>
        </authorList>
    </citation>
    <scope>NUCLEOTIDE SEQUENCE [LARGE SCALE GENOMIC DNA]</scope>
    <source>
        <strain evidence="1 2">AFS092789</strain>
    </source>
</reference>
<gene>
    <name evidence="1" type="ORF">CON36_33045</name>
</gene>
<proteinExistence type="predicted"/>
<accession>A0A9X6ST27</accession>
<dbReference type="Proteomes" id="UP000219922">
    <property type="component" value="Unassembled WGS sequence"/>
</dbReference>
<dbReference type="AlphaFoldDB" id="A0A9X6ST27"/>
<dbReference type="RefSeq" id="WP_098006885.1">
    <property type="nucleotide sequence ID" value="NZ_NVMX01000159.1"/>
</dbReference>
<name>A0A9X6ST27_BACCE</name>
<evidence type="ECO:0000313" key="2">
    <source>
        <dbReference type="Proteomes" id="UP000219922"/>
    </source>
</evidence>
<sequence length="376" mass="45380">MYINFATRISWVRKLQRELKKKKFSLTYKQDDHHFNVYFNELKSGNSLKVEYDFGEAKLPSIKFSIPSARLELISLKRKMAMDTVLDSFKDMIKERHGENLQISFYFQTWNVSEEDMTILKEWMKERQFAPIYPGNEKMYMHVNVQEKVTKLYNVNKEIVKKFKEDYYDKENPLIRFLNQESFPYQVTYNFQETVDREATVVWRHNENDFRINFRSPYHSKELIVGEFTYQMFVDEYEQFVAEDKFKELVNDPKMNKSIQGRLERIGQDLLYPRVGTKELFDFFMGHYSVEELTELSIGKSDVKVLSKTDYADSFDVGKERIRKTYYLQIIHCFGKCLRYESINISTEEEKQRQFTLCDSFEEARKDQKEWLIKQM</sequence>
<protein>
    <submittedName>
        <fullName evidence="1">Uncharacterized protein</fullName>
    </submittedName>
</protein>